<feature type="compositionally biased region" description="Low complexity" evidence="1">
    <location>
        <begin position="34"/>
        <end position="44"/>
    </location>
</feature>
<dbReference type="RefSeq" id="XP_033432274.1">
    <property type="nucleotide sequence ID" value="XM_033566517.1"/>
</dbReference>
<dbReference type="EMBL" id="QUQM01000002">
    <property type="protein sequence ID" value="KAA8652913.1"/>
    <property type="molecule type" value="Genomic_DNA"/>
</dbReference>
<gene>
    <name evidence="2" type="ORF">ATNIH1004_001822</name>
</gene>
<dbReference type="GeneID" id="54324524"/>
<evidence type="ECO:0000313" key="3">
    <source>
        <dbReference type="Proteomes" id="UP000324241"/>
    </source>
</evidence>
<sequence length="468" mass="52934">MCEGSALTQDLANQDGSIFSGPAGSNRPWPPQPSFSSPFSSSLPYHQQSSGHFARRRRDLSTPHPTRPSPRSHPPTPPSLTPPSLPSVPVLPDRQPLDPTRKITPPEEKEMHARDKQQPAASASKFKSPYDEAYAYYHECKAWAHPRVATAPFERRRPLEDYEKQLAIKMSVGDWNKLRRDLDLDSKDESYPRFSFDASTSTLIIQCMPSPIHQSISSILIEEIMISKAAVPVNLRRQTQALFDEDFKSFGGQWSGSDKRPDLGIGVRNANNEMELKWVLEVGFSETYKQLKNDIRLWLEGSSEVSMVTIVKFCETPSYRCPFPRDPIYGDDEEELDTLQALGIPSDVREILKKDVVFEGEYGPATYKRLTWVGKISEVWMETWVRGADGKAVQRGIAEDLMQADQVQLDFGDLLPHGYPQTITIDLEQFRSILKDSICKMAVNRCMDAIKDYKERHGEGRGDGDYHG</sequence>
<dbReference type="VEuPathDB" id="FungiDB:EYZ11_006376"/>
<organism evidence="2 3">
    <name type="scientific">Aspergillus tanneri</name>
    <dbReference type="NCBI Taxonomy" id="1220188"/>
    <lineage>
        <taxon>Eukaryota</taxon>
        <taxon>Fungi</taxon>
        <taxon>Dikarya</taxon>
        <taxon>Ascomycota</taxon>
        <taxon>Pezizomycotina</taxon>
        <taxon>Eurotiomycetes</taxon>
        <taxon>Eurotiomycetidae</taxon>
        <taxon>Eurotiales</taxon>
        <taxon>Aspergillaceae</taxon>
        <taxon>Aspergillus</taxon>
        <taxon>Aspergillus subgen. Circumdati</taxon>
    </lineage>
</organism>
<feature type="region of interest" description="Disordered" evidence="1">
    <location>
        <begin position="1"/>
        <end position="125"/>
    </location>
</feature>
<dbReference type="AlphaFoldDB" id="A0A5M9N6K2"/>
<dbReference type="OrthoDB" id="76567at2759"/>
<evidence type="ECO:0000313" key="2">
    <source>
        <dbReference type="EMBL" id="KAA8652913.1"/>
    </source>
</evidence>
<feature type="compositionally biased region" description="Basic and acidic residues" evidence="1">
    <location>
        <begin position="95"/>
        <end position="117"/>
    </location>
</feature>
<comment type="caution">
    <text evidence="2">The sequence shown here is derived from an EMBL/GenBank/DDBJ whole genome shotgun (WGS) entry which is preliminary data.</text>
</comment>
<accession>A0A5M9N6K2</accession>
<name>A0A5M9N6K2_9EURO</name>
<protein>
    <submittedName>
        <fullName evidence="2">Uncharacterized protein</fullName>
    </submittedName>
</protein>
<feature type="compositionally biased region" description="Polar residues" evidence="1">
    <location>
        <begin position="1"/>
        <end position="17"/>
    </location>
</feature>
<reference evidence="2 3" key="1">
    <citation type="submission" date="2019-08" db="EMBL/GenBank/DDBJ databases">
        <title>The genome sequence of a newly discovered highly antifungal drug resistant Aspergillus species, Aspergillus tanneri NIH 1004.</title>
        <authorList>
            <person name="Mounaud S."/>
            <person name="Singh I."/>
            <person name="Joardar V."/>
            <person name="Pakala S."/>
            <person name="Pakala S."/>
            <person name="Venepally P."/>
            <person name="Chung J.K."/>
            <person name="Losada L."/>
            <person name="Nierman W.C."/>
        </authorList>
    </citation>
    <scope>NUCLEOTIDE SEQUENCE [LARGE SCALE GENOMIC DNA]</scope>
    <source>
        <strain evidence="2 3">NIH1004</strain>
    </source>
</reference>
<proteinExistence type="predicted"/>
<evidence type="ECO:0000256" key="1">
    <source>
        <dbReference type="SAM" id="MobiDB-lite"/>
    </source>
</evidence>
<feature type="compositionally biased region" description="Pro residues" evidence="1">
    <location>
        <begin position="65"/>
        <end position="86"/>
    </location>
</feature>
<dbReference type="Proteomes" id="UP000324241">
    <property type="component" value="Unassembled WGS sequence"/>
</dbReference>